<accession>A0ABT9GZX2</accession>
<proteinExistence type="predicted"/>
<reference evidence="2 3" key="1">
    <citation type="submission" date="2023-08" db="EMBL/GenBank/DDBJ databases">
        <authorList>
            <person name="Joshi A."/>
            <person name="Thite S."/>
        </authorList>
    </citation>
    <scope>NUCLEOTIDE SEQUENCE [LARGE SCALE GENOMIC DNA]</scope>
    <source>
        <strain evidence="2 3">AC40</strain>
    </source>
</reference>
<evidence type="ECO:0008006" key="4">
    <source>
        <dbReference type="Google" id="ProtNLM"/>
    </source>
</evidence>
<sequence length="162" mass="18305">MNFSMITSSALVALFVSGIAGAEPKATNHWLLDAENDEERFKRVEQMFAGFSGAMAEVGDRYQHTYDAIKDGNYALASYHWDKLRGAIELGYLRRPGRAANAKGLFLETAWPELKEQLTSDDRQAIQQRFQQARSACLACHVAEEVPFMNDQPLFRHTADFK</sequence>
<feature type="signal peptide" evidence="1">
    <location>
        <begin position="1"/>
        <end position="22"/>
    </location>
</feature>
<evidence type="ECO:0000313" key="2">
    <source>
        <dbReference type="EMBL" id="MDP4536616.1"/>
    </source>
</evidence>
<gene>
    <name evidence="2" type="ORF">Q3O60_10485</name>
</gene>
<evidence type="ECO:0000313" key="3">
    <source>
        <dbReference type="Proteomes" id="UP001231616"/>
    </source>
</evidence>
<dbReference type="EMBL" id="JAUZVZ010000013">
    <property type="protein sequence ID" value="MDP4536616.1"/>
    <property type="molecule type" value="Genomic_DNA"/>
</dbReference>
<dbReference type="RefSeq" id="WP_305893881.1">
    <property type="nucleotide sequence ID" value="NZ_JAUZVZ010000013.1"/>
</dbReference>
<feature type="chain" id="PRO_5046234597" description="Cytochrome c domain-containing protein" evidence="1">
    <location>
        <begin position="23"/>
        <end position="162"/>
    </location>
</feature>
<name>A0ABT9GZX2_9GAMM</name>
<keyword evidence="1" id="KW-0732">Signal</keyword>
<dbReference type="Proteomes" id="UP001231616">
    <property type="component" value="Unassembled WGS sequence"/>
</dbReference>
<organism evidence="2 3">
    <name type="scientific">Alkalimonas collagenimarina</name>
    <dbReference type="NCBI Taxonomy" id="400390"/>
    <lineage>
        <taxon>Bacteria</taxon>
        <taxon>Pseudomonadati</taxon>
        <taxon>Pseudomonadota</taxon>
        <taxon>Gammaproteobacteria</taxon>
        <taxon>Alkalimonas</taxon>
    </lineage>
</organism>
<keyword evidence="3" id="KW-1185">Reference proteome</keyword>
<protein>
    <recommendedName>
        <fullName evidence="4">Cytochrome c domain-containing protein</fullName>
    </recommendedName>
</protein>
<evidence type="ECO:0000256" key="1">
    <source>
        <dbReference type="SAM" id="SignalP"/>
    </source>
</evidence>
<comment type="caution">
    <text evidence="2">The sequence shown here is derived from an EMBL/GenBank/DDBJ whole genome shotgun (WGS) entry which is preliminary data.</text>
</comment>